<dbReference type="Proteomes" id="UP001295684">
    <property type="component" value="Unassembled WGS sequence"/>
</dbReference>
<keyword evidence="2" id="KW-1133">Transmembrane helix</keyword>
<evidence type="ECO:0000256" key="1">
    <source>
        <dbReference type="SAM" id="MobiDB-lite"/>
    </source>
</evidence>
<dbReference type="AlphaFoldDB" id="A0AAD2D235"/>
<gene>
    <name evidence="3" type="ORF">ECRASSUSDP1_LOCUS19471</name>
</gene>
<organism evidence="3 4">
    <name type="scientific">Euplotes crassus</name>
    <dbReference type="NCBI Taxonomy" id="5936"/>
    <lineage>
        <taxon>Eukaryota</taxon>
        <taxon>Sar</taxon>
        <taxon>Alveolata</taxon>
        <taxon>Ciliophora</taxon>
        <taxon>Intramacronucleata</taxon>
        <taxon>Spirotrichea</taxon>
        <taxon>Hypotrichia</taxon>
        <taxon>Euplotida</taxon>
        <taxon>Euplotidae</taxon>
        <taxon>Moneuplotes</taxon>
    </lineage>
</organism>
<keyword evidence="2" id="KW-0472">Membrane</keyword>
<keyword evidence="2" id="KW-0812">Transmembrane</keyword>
<reference evidence="3" key="1">
    <citation type="submission" date="2023-07" db="EMBL/GenBank/DDBJ databases">
        <authorList>
            <consortium name="AG Swart"/>
            <person name="Singh M."/>
            <person name="Singh A."/>
            <person name="Seah K."/>
            <person name="Emmerich C."/>
        </authorList>
    </citation>
    <scope>NUCLEOTIDE SEQUENCE</scope>
    <source>
        <strain evidence="3">DP1</strain>
    </source>
</reference>
<proteinExistence type="predicted"/>
<feature type="compositionally biased region" description="Polar residues" evidence="1">
    <location>
        <begin position="114"/>
        <end position="124"/>
    </location>
</feature>
<comment type="caution">
    <text evidence="3">The sequence shown here is derived from an EMBL/GenBank/DDBJ whole genome shotgun (WGS) entry which is preliminary data.</text>
</comment>
<feature type="region of interest" description="Disordered" evidence="1">
    <location>
        <begin position="114"/>
        <end position="147"/>
    </location>
</feature>
<evidence type="ECO:0000313" key="3">
    <source>
        <dbReference type="EMBL" id="CAI2378079.1"/>
    </source>
</evidence>
<evidence type="ECO:0000256" key="2">
    <source>
        <dbReference type="SAM" id="Phobius"/>
    </source>
</evidence>
<sequence length="208" mass="23529">MESKNEKEATSQVKSQHNSEGFKPDPSCCSNDVSSENQRLLQVLTKYQHDDNGSTESSAQVSDLSQELSSLVALTNNKISLNNVQEKARLDLVRYQEKLLKENSFGIDFTQSQAQKNQEANGNNEDALEDKDLRSGNATEGSGESLQRDYCQDVLVETDEDDEVYQSDSSLAQDKNAIQYYWVDDVLCFVYGFLTIICMLYLFDHFQC</sequence>
<protein>
    <submittedName>
        <fullName evidence="3">Uncharacterized protein</fullName>
    </submittedName>
</protein>
<evidence type="ECO:0000313" key="4">
    <source>
        <dbReference type="Proteomes" id="UP001295684"/>
    </source>
</evidence>
<feature type="compositionally biased region" description="Polar residues" evidence="1">
    <location>
        <begin position="136"/>
        <end position="145"/>
    </location>
</feature>
<name>A0AAD2D235_EUPCR</name>
<keyword evidence="4" id="KW-1185">Reference proteome</keyword>
<feature type="region of interest" description="Disordered" evidence="1">
    <location>
        <begin position="1"/>
        <end position="34"/>
    </location>
</feature>
<dbReference type="EMBL" id="CAMPGE010019768">
    <property type="protein sequence ID" value="CAI2378079.1"/>
    <property type="molecule type" value="Genomic_DNA"/>
</dbReference>
<accession>A0AAD2D235</accession>
<feature type="transmembrane region" description="Helical" evidence="2">
    <location>
        <begin position="180"/>
        <end position="203"/>
    </location>
</feature>
<feature type="compositionally biased region" description="Polar residues" evidence="1">
    <location>
        <begin position="10"/>
        <end position="19"/>
    </location>
</feature>